<evidence type="ECO:0000256" key="15">
    <source>
        <dbReference type="ARBA" id="ARBA00048493"/>
    </source>
</evidence>
<evidence type="ECO:0000256" key="16">
    <source>
        <dbReference type="ARBA" id="ARBA00049628"/>
    </source>
</evidence>
<evidence type="ECO:0000256" key="4">
    <source>
        <dbReference type="ARBA" id="ARBA00007947"/>
    </source>
</evidence>
<evidence type="ECO:0000256" key="9">
    <source>
        <dbReference type="ARBA" id="ARBA00022842"/>
    </source>
</evidence>
<dbReference type="SUPFAM" id="SSF51161">
    <property type="entry name" value="Trimeric LpxA-like enzymes"/>
    <property type="match status" value="1"/>
</dbReference>
<evidence type="ECO:0000256" key="8">
    <source>
        <dbReference type="ARBA" id="ARBA00022723"/>
    </source>
</evidence>
<keyword evidence="11" id="KW-0573">Peptidoglycan synthesis</keyword>
<comment type="catalytic activity">
    <reaction evidence="14">
        <text>alpha-D-glucosamine 1-phosphate + acetyl-CoA = N-acetyl-alpha-D-glucosamine 1-phosphate + CoA + H(+)</text>
        <dbReference type="Rhea" id="RHEA:13725"/>
        <dbReference type="ChEBI" id="CHEBI:15378"/>
        <dbReference type="ChEBI" id="CHEBI:57287"/>
        <dbReference type="ChEBI" id="CHEBI:57288"/>
        <dbReference type="ChEBI" id="CHEBI:57776"/>
        <dbReference type="ChEBI" id="CHEBI:58516"/>
        <dbReference type="EC" id="2.3.1.157"/>
    </reaction>
</comment>
<gene>
    <name evidence="17" type="ORF">A3G49_01055</name>
</gene>
<dbReference type="GO" id="GO:0071555">
    <property type="term" value="P:cell wall organization"/>
    <property type="evidence" value="ECO:0007669"/>
    <property type="project" value="UniProtKB-KW"/>
</dbReference>
<comment type="function">
    <text evidence="16">Catalyzes the last two sequential reactions in the de novo biosynthetic pathway for UDP-N-acetylglucosamine (UDP-GlcNAc). The C-terminal domain catalyzes the transfer of acetyl group from acetyl coenzyme A to glucosamine-1-phosphate (GlcN-1-P) to produce N-acetylglucosamine-1-phosphate (GlcNAc-1-P), which is converted into UDP-GlcNAc by the transfer of uridine 5-monophosphate (from uridine 5-triphosphate), a reaction catalyzed by the N-terminal domain.</text>
</comment>
<reference evidence="17 18" key="1">
    <citation type="journal article" date="2016" name="Nat. Commun.">
        <title>Thousands of microbial genomes shed light on interconnected biogeochemical processes in an aquifer system.</title>
        <authorList>
            <person name="Anantharaman K."/>
            <person name="Brown C.T."/>
            <person name="Hug L.A."/>
            <person name="Sharon I."/>
            <person name="Castelle C.J."/>
            <person name="Probst A.J."/>
            <person name="Thomas B.C."/>
            <person name="Singh A."/>
            <person name="Wilkins M.J."/>
            <person name="Karaoz U."/>
            <person name="Brodie E.L."/>
            <person name="Williams K.H."/>
            <person name="Hubbard S.S."/>
            <person name="Banfield J.F."/>
        </authorList>
    </citation>
    <scope>NUCLEOTIDE SEQUENCE [LARGE SCALE GENOMIC DNA]</scope>
</reference>
<keyword evidence="10" id="KW-0133">Cell shape</keyword>
<keyword evidence="12" id="KW-0012">Acyltransferase</keyword>
<dbReference type="GO" id="GO:0003977">
    <property type="term" value="F:UDP-N-acetylglucosamine diphosphorylase activity"/>
    <property type="evidence" value="ECO:0007669"/>
    <property type="project" value="UniProtKB-EC"/>
</dbReference>
<dbReference type="GO" id="GO:0005737">
    <property type="term" value="C:cytoplasm"/>
    <property type="evidence" value="ECO:0007669"/>
    <property type="project" value="UniProtKB-SubCell"/>
</dbReference>
<dbReference type="InterPro" id="IPR050065">
    <property type="entry name" value="GlmU-like"/>
</dbReference>
<dbReference type="PANTHER" id="PTHR43584:SF3">
    <property type="entry name" value="BIFUNCTIONAL PROTEIN GLMU"/>
    <property type="match status" value="1"/>
</dbReference>
<dbReference type="EMBL" id="MHQY01000028">
    <property type="protein sequence ID" value="OHA13413.1"/>
    <property type="molecule type" value="Genomic_DNA"/>
</dbReference>
<dbReference type="InterPro" id="IPR011004">
    <property type="entry name" value="Trimer_LpxA-like_sf"/>
</dbReference>
<dbReference type="GO" id="GO:0009252">
    <property type="term" value="P:peptidoglycan biosynthetic process"/>
    <property type="evidence" value="ECO:0007669"/>
    <property type="project" value="UniProtKB-KW"/>
</dbReference>
<evidence type="ECO:0000256" key="10">
    <source>
        <dbReference type="ARBA" id="ARBA00022960"/>
    </source>
</evidence>
<comment type="similarity">
    <text evidence="3">In the C-terminal section; belongs to the transferase hexapeptide repeat family.</text>
</comment>
<evidence type="ECO:0008006" key="19">
    <source>
        <dbReference type="Google" id="ProtNLM"/>
    </source>
</evidence>
<keyword evidence="8" id="KW-0479">Metal-binding</keyword>
<evidence type="ECO:0000256" key="6">
    <source>
        <dbReference type="ARBA" id="ARBA00022679"/>
    </source>
</evidence>
<evidence type="ECO:0000256" key="1">
    <source>
        <dbReference type="ARBA" id="ARBA00001946"/>
    </source>
</evidence>
<accession>A0A1G2LPB2</accession>
<evidence type="ECO:0000313" key="17">
    <source>
        <dbReference type="EMBL" id="OHA13413.1"/>
    </source>
</evidence>
<dbReference type="Pfam" id="PF00132">
    <property type="entry name" value="Hexapep"/>
    <property type="match status" value="1"/>
</dbReference>
<keyword evidence="7" id="KW-0548">Nucleotidyltransferase</keyword>
<evidence type="ECO:0000256" key="5">
    <source>
        <dbReference type="ARBA" id="ARBA00022490"/>
    </source>
</evidence>
<comment type="similarity">
    <text evidence="4">In the N-terminal section; belongs to the N-acetylglucosamine-1-phosphate uridyltransferase family.</text>
</comment>
<comment type="subcellular location">
    <subcellularLocation>
        <location evidence="2">Cytoplasm</location>
    </subcellularLocation>
</comment>
<keyword evidence="9" id="KW-0460">Magnesium</keyword>
<dbReference type="PANTHER" id="PTHR43584">
    <property type="entry name" value="NUCLEOTIDYL TRANSFERASE"/>
    <property type="match status" value="1"/>
</dbReference>
<comment type="cofactor">
    <cofactor evidence="1">
        <name>Mg(2+)</name>
        <dbReference type="ChEBI" id="CHEBI:18420"/>
    </cofactor>
</comment>
<organism evidence="17 18">
    <name type="scientific">Candidatus Sungbacteria bacterium RIFCSPLOWO2_12_FULL_41_11</name>
    <dbReference type="NCBI Taxonomy" id="1802286"/>
    <lineage>
        <taxon>Bacteria</taxon>
        <taxon>Candidatus Sungiibacteriota</taxon>
    </lineage>
</organism>
<evidence type="ECO:0000256" key="11">
    <source>
        <dbReference type="ARBA" id="ARBA00022984"/>
    </source>
</evidence>
<keyword evidence="13" id="KW-0961">Cell wall biogenesis/degradation</keyword>
<dbReference type="GO" id="GO:0008360">
    <property type="term" value="P:regulation of cell shape"/>
    <property type="evidence" value="ECO:0007669"/>
    <property type="project" value="UniProtKB-KW"/>
</dbReference>
<evidence type="ECO:0000256" key="3">
    <source>
        <dbReference type="ARBA" id="ARBA00007707"/>
    </source>
</evidence>
<dbReference type="AlphaFoldDB" id="A0A1G2LPB2"/>
<evidence type="ECO:0000256" key="12">
    <source>
        <dbReference type="ARBA" id="ARBA00023315"/>
    </source>
</evidence>
<evidence type="ECO:0000256" key="13">
    <source>
        <dbReference type="ARBA" id="ARBA00023316"/>
    </source>
</evidence>
<dbReference type="GO" id="GO:0046872">
    <property type="term" value="F:metal ion binding"/>
    <property type="evidence" value="ECO:0007669"/>
    <property type="project" value="UniProtKB-KW"/>
</dbReference>
<evidence type="ECO:0000256" key="2">
    <source>
        <dbReference type="ARBA" id="ARBA00004496"/>
    </source>
</evidence>
<name>A0A1G2LPB2_9BACT</name>
<protein>
    <recommendedName>
        <fullName evidence="19">UDP-N-acetylglucosamine diphosphorylase</fullName>
    </recommendedName>
</protein>
<keyword evidence="6" id="KW-0808">Transferase</keyword>
<comment type="caution">
    <text evidence="17">The sequence shown here is derived from an EMBL/GenBank/DDBJ whole genome shotgun (WGS) entry which is preliminary data.</text>
</comment>
<evidence type="ECO:0000256" key="14">
    <source>
        <dbReference type="ARBA" id="ARBA00048247"/>
    </source>
</evidence>
<dbReference type="Gene3D" id="2.160.10.10">
    <property type="entry name" value="Hexapeptide repeat proteins"/>
    <property type="match status" value="1"/>
</dbReference>
<evidence type="ECO:0000313" key="18">
    <source>
        <dbReference type="Proteomes" id="UP000177171"/>
    </source>
</evidence>
<proteinExistence type="inferred from homology"/>
<comment type="catalytic activity">
    <reaction evidence="15">
        <text>N-acetyl-alpha-D-glucosamine 1-phosphate + UTP + H(+) = UDP-N-acetyl-alpha-D-glucosamine + diphosphate</text>
        <dbReference type="Rhea" id="RHEA:13509"/>
        <dbReference type="ChEBI" id="CHEBI:15378"/>
        <dbReference type="ChEBI" id="CHEBI:33019"/>
        <dbReference type="ChEBI" id="CHEBI:46398"/>
        <dbReference type="ChEBI" id="CHEBI:57705"/>
        <dbReference type="ChEBI" id="CHEBI:57776"/>
        <dbReference type="EC" id="2.7.7.23"/>
    </reaction>
</comment>
<keyword evidence="5" id="KW-0963">Cytoplasm</keyword>
<dbReference type="InterPro" id="IPR001451">
    <property type="entry name" value="Hexapep"/>
</dbReference>
<sequence length="255" mass="27426">MTYDEAQYMAYSMLTAQEWWRLKLQTTPVGDLPIFVKREISGTFVDERAEIGARTIIFPNCVIAGRVTIGKNCVIMPGSALIGEEITKEEKAKGKMEMRLGSGCLVYPHTTLLNVEAGDGVTLGLPHQKNSKIGNGTVIGALAELNCSILGKNVKDVHHSYLGDATVGDDSNIGAGTITANYDGKNKHKTVFGPNCSTGINTNIIAPNEFPEGTSIAAGSVVLANLKNMMNIPPFSWIFSLVLKTIVVPKENAEK</sequence>
<dbReference type="GO" id="GO:0019134">
    <property type="term" value="F:glucosamine-1-phosphate N-acetyltransferase activity"/>
    <property type="evidence" value="ECO:0007669"/>
    <property type="project" value="UniProtKB-EC"/>
</dbReference>
<evidence type="ECO:0000256" key="7">
    <source>
        <dbReference type="ARBA" id="ARBA00022695"/>
    </source>
</evidence>
<dbReference type="Proteomes" id="UP000177171">
    <property type="component" value="Unassembled WGS sequence"/>
</dbReference>